<evidence type="ECO:0000256" key="1">
    <source>
        <dbReference type="SAM" id="MobiDB-lite"/>
    </source>
</evidence>
<feature type="region of interest" description="Disordered" evidence="1">
    <location>
        <begin position="61"/>
        <end position="104"/>
    </location>
</feature>
<evidence type="ECO:0000313" key="3">
    <source>
        <dbReference type="EMBL" id="EQL02147.1"/>
    </source>
</evidence>
<dbReference type="OrthoDB" id="3944408at2759"/>
<dbReference type="HOGENOM" id="CLU_087046_0_0_1"/>
<name>T5AK83_OPHSC</name>
<dbReference type="InterPro" id="IPR054505">
    <property type="entry name" value="Myb_DNA-bind_8"/>
</dbReference>
<evidence type="ECO:0000259" key="2">
    <source>
        <dbReference type="Pfam" id="PF22980"/>
    </source>
</evidence>
<reference evidence="3 4" key="1">
    <citation type="journal article" date="2013" name="Chin. Sci. Bull.">
        <title>Genome survey uncovers the secrets of sex and lifestyle in caterpillar fungus.</title>
        <authorList>
            <person name="Hu X."/>
            <person name="Zhang Y."/>
            <person name="Xiao G."/>
            <person name="Zheng P."/>
            <person name="Xia Y."/>
            <person name="Zhang X."/>
            <person name="St Leger R.J."/>
            <person name="Liu X."/>
            <person name="Wang C."/>
        </authorList>
    </citation>
    <scope>NUCLEOTIDE SEQUENCE [LARGE SCALE GENOMIC DNA]</scope>
    <source>
        <strain evidence="4">Co18 / CGMCC 3.14243</strain>
        <tissue evidence="3">Fruit-body</tissue>
    </source>
</reference>
<dbReference type="eggNOG" id="ENOG502QU1R">
    <property type="taxonomic scope" value="Eukaryota"/>
</dbReference>
<feature type="compositionally biased region" description="Basic residues" evidence="1">
    <location>
        <begin position="74"/>
        <end position="87"/>
    </location>
</feature>
<gene>
    <name evidence="3" type="ORF">OCS_02143</name>
</gene>
<feature type="compositionally biased region" description="Polar residues" evidence="1">
    <location>
        <begin position="93"/>
        <end position="104"/>
    </location>
</feature>
<dbReference type="Proteomes" id="UP000019374">
    <property type="component" value="Unassembled WGS sequence"/>
</dbReference>
<proteinExistence type="predicted"/>
<dbReference type="Pfam" id="PF22980">
    <property type="entry name" value="Myb_DNA-bind_8"/>
    <property type="match status" value="1"/>
</dbReference>
<dbReference type="EMBL" id="KE652346">
    <property type="protein sequence ID" value="EQL02147.1"/>
    <property type="molecule type" value="Genomic_DNA"/>
</dbReference>
<sequence>MVPNSDNTVACFLFAILKQKDLKDIDWNRVAQDPVLKQPISNGHAARMRFARFRAAVTRQEPQTRACSDDKARVNKPKKAQKPRKSVAVKSESAPSLSSYPQYSPVSAASPYPCDAPDDFHARLLTPCSDDMSHVMSMRPATVERGFHPCGLAPETSVSVSPDYLGHTAPSPAFSALDASYDLSGYNVGPTGVQDELGSLGGTQSLADCGQTWDHRYHDVPLF</sequence>
<protein>
    <recommendedName>
        <fullName evidence="2">Myb-like DNA-binding domain-containing protein</fullName>
    </recommendedName>
</protein>
<evidence type="ECO:0000313" key="4">
    <source>
        <dbReference type="Proteomes" id="UP000019374"/>
    </source>
</evidence>
<feature type="domain" description="Myb-like DNA-binding" evidence="2">
    <location>
        <begin position="12"/>
        <end position="56"/>
    </location>
</feature>
<dbReference type="AlphaFoldDB" id="T5AK83"/>
<organism evidence="3 4">
    <name type="scientific">Ophiocordyceps sinensis (strain Co18 / CGMCC 3.14243)</name>
    <name type="common">Yarsagumba caterpillar fungus</name>
    <name type="synonym">Hirsutella sinensis</name>
    <dbReference type="NCBI Taxonomy" id="911162"/>
    <lineage>
        <taxon>Eukaryota</taxon>
        <taxon>Fungi</taxon>
        <taxon>Dikarya</taxon>
        <taxon>Ascomycota</taxon>
        <taxon>Pezizomycotina</taxon>
        <taxon>Sordariomycetes</taxon>
        <taxon>Hypocreomycetidae</taxon>
        <taxon>Hypocreales</taxon>
        <taxon>Ophiocordycipitaceae</taxon>
        <taxon>Ophiocordyceps</taxon>
    </lineage>
</organism>
<accession>T5AK83</accession>